<dbReference type="AlphaFoldDB" id="A0A381UFE4"/>
<feature type="domain" description="Ketosynthase family 3 (KS3)" evidence="3">
    <location>
        <begin position="98"/>
        <end position="529"/>
    </location>
</feature>
<proteinExistence type="inferred from homology"/>
<dbReference type="GO" id="GO:0005829">
    <property type="term" value="C:cytosol"/>
    <property type="evidence" value="ECO:0007669"/>
    <property type="project" value="TreeGrafter"/>
</dbReference>
<dbReference type="InterPro" id="IPR020841">
    <property type="entry name" value="PKS_Beta-ketoAc_synthase_dom"/>
</dbReference>
<dbReference type="InterPro" id="IPR014031">
    <property type="entry name" value="Ketoacyl_synth_C"/>
</dbReference>
<dbReference type="EMBL" id="UINC01006326">
    <property type="protein sequence ID" value="SVA26869.1"/>
    <property type="molecule type" value="Genomic_DNA"/>
</dbReference>
<dbReference type="PANTHER" id="PTHR11712">
    <property type="entry name" value="POLYKETIDE SYNTHASE-RELATED"/>
    <property type="match status" value="1"/>
</dbReference>
<dbReference type="CDD" id="cd00828">
    <property type="entry name" value="elong_cond_enzymes"/>
    <property type="match status" value="1"/>
</dbReference>
<dbReference type="Gene3D" id="3.40.47.10">
    <property type="match status" value="1"/>
</dbReference>
<dbReference type="Pfam" id="PF02801">
    <property type="entry name" value="Ketoacyl-synt_C"/>
    <property type="match status" value="1"/>
</dbReference>
<dbReference type="PANTHER" id="PTHR11712:SF336">
    <property type="entry name" value="3-OXOACYL-[ACYL-CARRIER-PROTEIN] SYNTHASE, MITOCHONDRIAL"/>
    <property type="match status" value="1"/>
</dbReference>
<reference evidence="4" key="1">
    <citation type="submission" date="2018-05" db="EMBL/GenBank/DDBJ databases">
        <authorList>
            <person name="Lanie J.A."/>
            <person name="Ng W.-L."/>
            <person name="Kazmierczak K.M."/>
            <person name="Andrzejewski T.M."/>
            <person name="Davidsen T.M."/>
            <person name="Wayne K.J."/>
            <person name="Tettelin H."/>
            <person name="Glass J.I."/>
            <person name="Rusch D."/>
            <person name="Podicherti R."/>
            <person name="Tsui H.-C.T."/>
            <person name="Winkler M.E."/>
        </authorList>
    </citation>
    <scope>NUCLEOTIDE SEQUENCE</scope>
</reference>
<dbReference type="GO" id="GO:0006633">
    <property type="term" value="P:fatty acid biosynthetic process"/>
    <property type="evidence" value="ECO:0007669"/>
    <property type="project" value="TreeGrafter"/>
</dbReference>
<evidence type="ECO:0000256" key="1">
    <source>
        <dbReference type="ARBA" id="ARBA00008467"/>
    </source>
</evidence>
<keyword evidence="2" id="KW-0808">Transferase</keyword>
<evidence type="ECO:0000313" key="4">
    <source>
        <dbReference type="EMBL" id="SVA26869.1"/>
    </source>
</evidence>
<gene>
    <name evidence="4" type="ORF">METZ01_LOCUS79723</name>
</gene>
<dbReference type="InterPro" id="IPR016039">
    <property type="entry name" value="Thiolase-like"/>
</dbReference>
<organism evidence="4">
    <name type="scientific">marine metagenome</name>
    <dbReference type="NCBI Taxonomy" id="408172"/>
    <lineage>
        <taxon>unclassified sequences</taxon>
        <taxon>metagenomes</taxon>
        <taxon>ecological metagenomes</taxon>
    </lineage>
</organism>
<sequence>MTPLPVIAGFGGINPAGRVSFHHAYRRTVIDALDEHDAAETYLSLSGIMKVKGDASERIVREYIRNNTLVRRIGLFDPDDILFHRSATLTGTAENSLTFVLQARQLPERVPTNWSVQELSDDAVKVSIENATDVLLPDRRTSRVTSAGQVPTGFDPGALYPSRNHPRGLQLTVYGASDAAHSIGIDWEKLRRLVPPDAFAVYSGSAMGQLDHNGTGGMIQAPMMGKRPTSKQAALGLCEMPADFINAYILGSVGSTGAVIGACATFLYNLKQGIDDIRNGHRRVALVGGAEAPITPEIIEGYRIMGALTEDEALMALDGTNEVDNRRACRPFSDNAGFTLAEAAIYVVLMDDQLALDLGAEIYGSVPDVFVNADGFKKSIPSPGIGNYVTMAKAMATARSLIGDDGLRKRSFIHAHGTGTPQNRVTESEIMNELAKTFGVTDWPVAAVKAYLGHTLAPASGDQLTSALGTWKYGFIPGIGTIDHIADDVHASHLTIGSDHIERSPDSLDAAFINSKGFGGNNATGLALSPNLTLKMLEKRHGRDELLAHSRRNESVREKARNYDQRACNGDATPIYQFGEGVLEGKDLDVSDVAIRIPGFEQPIELNVSSPFQDMTD</sequence>
<dbReference type="InterPro" id="IPR014030">
    <property type="entry name" value="Ketoacyl_synth_N"/>
</dbReference>
<dbReference type="InterPro" id="IPR000794">
    <property type="entry name" value="Beta-ketoacyl_synthase"/>
</dbReference>
<dbReference type="Pfam" id="PF00109">
    <property type="entry name" value="ketoacyl-synt"/>
    <property type="match status" value="1"/>
</dbReference>
<comment type="similarity">
    <text evidence="1">Belongs to the thiolase-like superfamily. Beta-ketoacyl-ACP synthases family.</text>
</comment>
<dbReference type="SUPFAM" id="SSF53901">
    <property type="entry name" value="Thiolase-like"/>
    <property type="match status" value="2"/>
</dbReference>
<accession>A0A381UFE4</accession>
<dbReference type="SMART" id="SM00825">
    <property type="entry name" value="PKS_KS"/>
    <property type="match status" value="1"/>
</dbReference>
<name>A0A381UFE4_9ZZZZ</name>
<dbReference type="PROSITE" id="PS52004">
    <property type="entry name" value="KS3_2"/>
    <property type="match status" value="1"/>
</dbReference>
<evidence type="ECO:0000256" key="2">
    <source>
        <dbReference type="ARBA" id="ARBA00022679"/>
    </source>
</evidence>
<dbReference type="GO" id="GO:0004315">
    <property type="term" value="F:3-oxoacyl-[acyl-carrier-protein] synthase activity"/>
    <property type="evidence" value="ECO:0007669"/>
    <property type="project" value="TreeGrafter"/>
</dbReference>
<evidence type="ECO:0000259" key="3">
    <source>
        <dbReference type="PROSITE" id="PS52004"/>
    </source>
</evidence>
<dbReference type="InterPro" id="IPR047224">
    <property type="entry name" value="FAS_alpha_su_C"/>
</dbReference>
<protein>
    <recommendedName>
        <fullName evidence="3">Ketosynthase family 3 (KS3) domain-containing protein</fullName>
    </recommendedName>
</protein>